<comment type="caution">
    <text evidence="7">The sequence shown here is derived from an EMBL/GenBank/DDBJ whole genome shotgun (WGS) entry which is preliminary data.</text>
</comment>
<dbReference type="InterPro" id="IPR039421">
    <property type="entry name" value="Type_1_exporter"/>
</dbReference>
<dbReference type="Pfam" id="PF00664">
    <property type="entry name" value="ABC_membrane"/>
    <property type="match status" value="1"/>
</dbReference>
<reference evidence="7" key="1">
    <citation type="submission" date="2020-05" db="EMBL/GenBank/DDBJ databases">
        <title>Phylogenomic resolution of chytrid fungi.</title>
        <authorList>
            <person name="Stajich J.E."/>
            <person name="Amses K."/>
            <person name="Simmons R."/>
            <person name="Seto K."/>
            <person name="Myers J."/>
            <person name="Bonds A."/>
            <person name="Quandt C.A."/>
            <person name="Barry K."/>
            <person name="Liu P."/>
            <person name="Grigoriev I."/>
            <person name="Longcore J.E."/>
            <person name="James T.Y."/>
        </authorList>
    </citation>
    <scope>NUCLEOTIDE SEQUENCE</scope>
    <source>
        <strain evidence="7">JEL0513</strain>
    </source>
</reference>
<feature type="transmembrane region" description="Helical" evidence="5">
    <location>
        <begin position="54"/>
        <end position="75"/>
    </location>
</feature>
<keyword evidence="3 5" id="KW-1133">Transmembrane helix</keyword>
<protein>
    <submittedName>
        <fullName evidence="7">(ABC) transporter</fullName>
    </submittedName>
</protein>
<dbReference type="PANTHER" id="PTHR24222">
    <property type="entry name" value="ABC TRANSPORTER B FAMILY"/>
    <property type="match status" value="1"/>
</dbReference>
<dbReference type="Gene3D" id="1.20.1560.10">
    <property type="entry name" value="ABC transporter type 1, transmembrane domain"/>
    <property type="match status" value="1"/>
</dbReference>
<feature type="domain" description="ABC transmembrane type-1" evidence="6">
    <location>
        <begin position="1"/>
        <end position="284"/>
    </location>
</feature>
<dbReference type="EMBL" id="JADGJH010000695">
    <property type="protein sequence ID" value="KAJ3124101.1"/>
    <property type="molecule type" value="Genomic_DNA"/>
</dbReference>
<organism evidence="7 8">
    <name type="scientific">Physocladia obscura</name>
    <dbReference type="NCBI Taxonomy" id="109957"/>
    <lineage>
        <taxon>Eukaryota</taxon>
        <taxon>Fungi</taxon>
        <taxon>Fungi incertae sedis</taxon>
        <taxon>Chytridiomycota</taxon>
        <taxon>Chytridiomycota incertae sedis</taxon>
        <taxon>Chytridiomycetes</taxon>
        <taxon>Chytridiales</taxon>
        <taxon>Chytriomycetaceae</taxon>
        <taxon>Physocladia</taxon>
    </lineage>
</organism>
<evidence type="ECO:0000256" key="1">
    <source>
        <dbReference type="ARBA" id="ARBA00004141"/>
    </source>
</evidence>
<dbReference type="PANTHER" id="PTHR24222:SF76">
    <property type="entry name" value="MYCOBACTIN IMPORT ATP-BINDING_PERMEASE PROTEIN IRTB"/>
    <property type="match status" value="1"/>
</dbReference>
<evidence type="ECO:0000256" key="3">
    <source>
        <dbReference type="ARBA" id="ARBA00022989"/>
    </source>
</evidence>
<dbReference type="InterPro" id="IPR027417">
    <property type="entry name" value="P-loop_NTPase"/>
</dbReference>
<evidence type="ECO:0000313" key="7">
    <source>
        <dbReference type="EMBL" id="KAJ3124101.1"/>
    </source>
</evidence>
<dbReference type="GO" id="GO:0140359">
    <property type="term" value="F:ABC-type transporter activity"/>
    <property type="evidence" value="ECO:0007669"/>
    <property type="project" value="InterPro"/>
</dbReference>
<feature type="transmembrane region" description="Helical" evidence="5">
    <location>
        <begin position="12"/>
        <end position="34"/>
    </location>
</feature>
<dbReference type="GO" id="GO:0005886">
    <property type="term" value="C:plasma membrane"/>
    <property type="evidence" value="ECO:0007669"/>
    <property type="project" value="TreeGrafter"/>
</dbReference>
<evidence type="ECO:0000256" key="2">
    <source>
        <dbReference type="ARBA" id="ARBA00022692"/>
    </source>
</evidence>
<evidence type="ECO:0000313" key="8">
    <source>
        <dbReference type="Proteomes" id="UP001211907"/>
    </source>
</evidence>
<evidence type="ECO:0000259" key="6">
    <source>
        <dbReference type="PROSITE" id="PS50929"/>
    </source>
</evidence>
<dbReference type="InterPro" id="IPR011527">
    <property type="entry name" value="ABC1_TM_dom"/>
</dbReference>
<gene>
    <name evidence="7" type="primary">ABCB2</name>
    <name evidence="7" type="ORF">HK100_011361</name>
</gene>
<keyword evidence="4 5" id="KW-0472">Membrane</keyword>
<dbReference type="Proteomes" id="UP001211907">
    <property type="component" value="Unassembled WGS sequence"/>
</dbReference>
<feature type="transmembrane region" description="Helical" evidence="5">
    <location>
        <begin position="258"/>
        <end position="281"/>
    </location>
</feature>
<comment type="subcellular location">
    <subcellularLocation>
        <location evidence="1">Membrane</location>
        <topology evidence="1">Multi-pass membrane protein</topology>
    </subcellularLocation>
</comment>
<keyword evidence="2 5" id="KW-0812">Transmembrane</keyword>
<evidence type="ECO:0000256" key="4">
    <source>
        <dbReference type="ARBA" id="ARBA00023136"/>
    </source>
</evidence>
<dbReference type="GO" id="GO:0005524">
    <property type="term" value="F:ATP binding"/>
    <property type="evidence" value="ECO:0007669"/>
    <property type="project" value="InterPro"/>
</dbReference>
<keyword evidence="8" id="KW-1185">Reference proteome</keyword>
<dbReference type="InterPro" id="IPR036640">
    <property type="entry name" value="ABC1_TM_sf"/>
</dbReference>
<dbReference type="AlphaFoldDB" id="A0AAD5T3W5"/>
<feature type="transmembrane region" description="Helical" evidence="5">
    <location>
        <begin position="220"/>
        <end position="243"/>
    </location>
</feature>
<dbReference type="CDD" id="cd18577">
    <property type="entry name" value="ABC_6TM_Pgp_ABCB1_D1_like"/>
    <property type="match status" value="1"/>
</dbReference>
<evidence type="ECO:0000256" key="5">
    <source>
        <dbReference type="SAM" id="Phobius"/>
    </source>
</evidence>
<dbReference type="SUPFAM" id="SSF52540">
    <property type="entry name" value="P-loop containing nucleoside triphosphate hydrolases"/>
    <property type="match status" value="1"/>
</dbReference>
<dbReference type="PROSITE" id="PS50929">
    <property type="entry name" value="ABC_TM1F"/>
    <property type="match status" value="1"/>
</dbReference>
<dbReference type="SUPFAM" id="SSF90123">
    <property type="entry name" value="ABC transporter transmembrane region"/>
    <property type="match status" value="1"/>
</dbReference>
<proteinExistence type="predicted"/>
<dbReference type="GO" id="GO:0016887">
    <property type="term" value="F:ATP hydrolysis activity"/>
    <property type="evidence" value="ECO:0007669"/>
    <property type="project" value="InterPro"/>
</dbReference>
<sequence length="378" mass="40663">MIGVASTCSIGIGALIPCAILILGDILGGSASIAMSGTAGSIDPSPLYPTILKFVYFGIAMFFAGYSSQCLWVLAGENQSRKIRELYLRSILRQDLGWFDMAEEGSLTTRLAQDTSLIQDGISEKAGLCIQSCAQFLTGFVIAFVKAAVPLMAGVGIIMFGTLTKLTARGQDAYAEAGGVAEQVISGIRTIYSFSLQSRFAEKYDAKLERAQAVDQSGGLIRGIGFGTFMLVMFSTYGLAFWYGSRLVLQDRMAGQDVLVTFMSLMMGSMALMLIPSNLAAVGSARGAAYKIYSTIDRIPVIDSLSNFGEKPEKLLGKIEFANVNFHYPTRPDSKIFENFSFTIEPGKTVAFVGPSGSGKSSTVQLIQRFYDPLGNFS</sequence>
<dbReference type="Gene3D" id="3.40.50.300">
    <property type="entry name" value="P-loop containing nucleotide triphosphate hydrolases"/>
    <property type="match status" value="1"/>
</dbReference>
<dbReference type="InterPro" id="IPR003439">
    <property type="entry name" value="ABC_transporter-like_ATP-bd"/>
</dbReference>
<name>A0AAD5T3W5_9FUNG</name>
<accession>A0AAD5T3W5</accession>
<dbReference type="Pfam" id="PF00005">
    <property type="entry name" value="ABC_tran"/>
    <property type="match status" value="1"/>
</dbReference>